<organism evidence="1 2">
    <name type="scientific">Centaurea solstitialis</name>
    <name type="common">yellow star-thistle</name>
    <dbReference type="NCBI Taxonomy" id="347529"/>
    <lineage>
        <taxon>Eukaryota</taxon>
        <taxon>Viridiplantae</taxon>
        <taxon>Streptophyta</taxon>
        <taxon>Embryophyta</taxon>
        <taxon>Tracheophyta</taxon>
        <taxon>Spermatophyta</taxon>
        <taxon>Magnoliopsida</taxon>
        <taxon>eudicotyledons</taxon>
        <taxon>Gunneridae</taxon>
        <taxon>Pentapetalae</taxon>
        <taxon>asterids</taxon>
        <taxon>campanulids</taxon>
        <taxon>Asterales</taxon>
        <taxon>Asteraceae</taxon>
        <taxon>Carduoideae</taxon>
        <taxon>Cardueae</taxon>
        <taxon>Centaureinae</taxon>
        <taxon>Centaurea</taxon>
    </lineage>
</organism>
<gene>
    <name evidence="1" type="ORF">OSB04_028436</name>
</gene>
<reference evidence="1" key="1">
    <citation type="submission" date="2023-03" db="EMBL/GenBank/DDBJ databases">
        <title>Chromosome-scale reference genome and RAD-based genetic map of yellow starthistle (Centaurea solstitialis) reveal putative structural variation and QTLs associated with invader traits.</title>
        <authorList>
            <person name="Reatini B."/>
            <person name="Cang F.A."/>
            <person name="Jiang Q."/>
            <person name="Mckibben M.T.W."/>
            <person name="Barker M.S."/>
            <person name="Rieseberg L.H."/>
            <person name="Dlugosch K.M."/>
        </authorList>
    </citation>
    <scope>NUCLEOTIDE SEQUENCE</scope>
    <source>
        <strain evidence="1">CAN-66</strain>
        <tissue evidence="1">Leaf</tissue>
    </source>
</reference>
<keyword evidence="2" id="KW-1185">Reference proteome</keyword>
<evidence type="ECO:0000313" key="1">
    <source>
        <dbReference type="EMBL" id="KAJ9541930.1"/>
    </source>
</evidence>
<protein>
    <submittedName>
        <fullName evidence="1">Uncharacterized protein</fullName>
    </submittedName>
</protein>
<sequence>MASLNSTGLPSGAGIPYLELVTCLSSFRKRRGFEFDFLQLEVEEENIHKTAFRARCGHCQFLARPFGLAAAQLHWWIYEPVKLSFHPIDCETHGMGVRAPSGGEMITGASRGDNEWNIPYMRNSKFREGFSSERLADI</sequence>
<proteinExistence type="predicted"/>
<accession>A0AA38ST69</accession>
<dbReference type="EMBL" id="JARYMX010000007">
    <property type="protein sequence ID" value="KAJ9541930.1"/>
    <property type="molecule type" value="Genomic_DNA"/>
</dbReference>
<dbReference type="Proteomes" id="UP001172457">
    <property type="component" value="Chromosome 7"/>
</dbReference>
<evidence type="ECO:0000313" key="2">
    <source>
        <dbReference type="Proteomes" id="UP001172457"/>
    </source>
</evidence>
<dbReference type="AlphaFoldDB" id="A0AA38ST69"/>
<name>A0AA38ST69_9ASTR</name>
<comment type="caution">
    <text evidence="1">The sequence shown here is derived from an EMBL/GenBank/DDBJ whole genome shotgun (WGS) entry which is preliminary data.</text>
</comment>